<dbReference type="InterPro" id="IPR004839">
    <property type="entry name" value="Aminotransferase_I/II_large"/>
</dbReference>
<keyword evidence="10" id="KW-1185">Reference proteome</keyword>
<evidence type="ECO:0000256" key="2">
    <source>
        <dbReference type="ARBA" id="ARBA00007441"/>
    </source>
</evidence>
<dbReference type="GO" id="GO:0005829">
    <property type="term" value="C:cytosol"/>
    <property type="evidence" value="ECO:0007669"/>
    <property type="project" value="TreeGrafter"/>
</dbReference>
<evidence type="ECO:0000313" key="9">
    <source>
        <dbReference type="EMBL" id="MVT00416.1"/>
    </source>
</evidence>
<keyword evidence="4 9" id="KW-0032">Aminotransferase</keyword>
<dbReference type="GO" id="GO:0030170">
    <property type="term" value="F:pyridoxal phosphate binding"/>
    <property type="evidence" value="ECO:0007669"/>
    <property type="project" value="InterPro"/>
</dbReference>
<feature type="coiled-coil region" evidence="7">
    <location>
        <begin position="301"/>
        <end position="328"/>
    </location>
</feature>
<comment type="cofactor">
    <cofactor evidence="1">
        <name>pyridoxal 5'-phosphate</name>
        <dbReference type="ChEBI" id="CHEBI:597326"/>
    </cofactor>
</comment>
<dbReference type="CDD" id="cd00609">
    <property type="entry name" value="AAT_like"/>
    <property type="match status" value="1"/>
</dbReference>
<evidence type="ECO:0000259" key="8">
    <source>
        <dbReference type="Pfam" id="PF00155"/>
    </source>
</evidence>
<proteinExistence type="inferred from homology"/>
<comment type="caution">
    <text evidence="9">The sequence shown here is derived from an EMBL/GenBank/DDBJ whole genome shotgun (WGS) entry which is preliminary data.</text>
</comment>
<sequence length="394" mass="42411">MFETLSKAPGDKILALMGEYAADSRPTKIDLGVGVYKDEKGVTPVMSSVRKAEQLMLSNEKTKSYLGIAGNKGFGAAVLDLVLADSVDRARVRVAQAPGGTGSLWVLMQLVNRARPGATVHVSDPTWANHNPIAIGSGLKVATYPYFDPATRAVKFDEMLAALDKLGPDDVVLLHGCCHNPTGANLNNEQWDQVAASLARTGALPFIDLAYLGFGDGIEPDAYGTRKILASVPEALIAFSGSKNFGLYRERIGAAILVARDGEQADVTNSQLLNIIRGAYSQPPDHGAEIIRTILEDADLRAEWEAELAEMRNRMIVLREKLAAAIRERSNSSDFDFVADHRGMFSLLGLPVEAVDHLKAENGVYMTSDSRINVAGIPEDRVGDLAEAVLAAIR</sequence>
<keyword evidence="5 9" id="KW-0808">Transferase</keyword>
<accession>A0A7X3K4V2</accession>
<dbReference type="PRINTS" id="PR00799">
    <property type="entry name" value="TRANSAMINASE"/>
</dbReference>
<evidence type="ECO:0000313" key="10">
    <source>
        <dbReference type="Proteomes" id="UP000438106"/>
    </source>
</evidence>
<dbReference type="Pfam" id="PF00155">
    <property type="entry name" value="Aminotran_1_2"/>
    <property type="match status" value="1"/>
</dbReference>
<evidence type="ECO:0000256" key="4">
    <source>
        <dbReference type="ARBA" id="ARBA00022576"/>
    </source>
</evidence>
<dbReference type="RefSeq" id="WP_157291199.1">
    <property type="nucleotide sequence ID" value="NZ_WQRF01000006.1"/>
</dbReference>
<dbReference type="EMBL" id="WQRF01000006">
    <property type="protein sequence ID" value="MVT00416.1"/>
    <property type="molecule type" value="Genomic_DNA"/>
</dbReference>
<dbReference type="InterPro" id="IPR000796">
    <property type="entry name" value="Asp_trans"/>
</dbReference>
<gene>
    <name evidence="9" type="ORF">GO014_15435</name>
</gene>
<name>A0A7X3K4V2_9HYPH</name>
<evidence type="ECO:0000256" key="6">
    <source>
        <dbReference type="ARBA" id="ARBA00022898"/>
    </source>
</evidence>
<comment type="similarity">
    <text evidence="2">Belongs to the class-I pyridoxal-phosphate-dependent aminotransferase family.</text>
</comment>
<dbReference type="InterPro" id="IPR015422">
    <property type="entry name" value="PyrdxlP-dep_Trfase_small"/>
</dbReference>
<feature type="domain" description="Aminotransferase class I/classII large" evidence="8">
    <location>
        <begin position="27"/>
        <end position="388"/>
    </location>
</feature>
<dbReference type="GO" id="GO:0004069">
    <property type="term" value="F:L-aspartate:2-oxoglutarate aminotransferase activity"/>
    <property type="evidence" value="ECO:0007669"/>
    <property type="project" value="TreeGrafter"/>
</dbReference>
<dbReference type="PANTHER" id="PTHR11879:SF22">
    <property type="entry name" value="ASPARTATE AMINOTRANSFERASE, MITOCHONDRIAL"/>
    <property type="match status" value="1"/>
</dbReference>
<dbReference type="InterPro" id="IPR015424">
    <property type="entry name" value="PyrdxlP-dep_Trfase"/>
</dbReference>
<evidence type="ECO:0000256" key="5">
    <source>
        <dbReference type="ARBA" id="ARBA00022679"/>
    </source>
</evidence>
<dbReference type="Proteomes" id="UP000438106">
    <property type="component" value="Unassembled WGS sequence"/>
</dbReference>
<evidence type="ECO:0000256" key="7">
    <source>
        <dbReference type="SAM" id="Coils"/>
    </source>
</evidence>
<dbReference type="GO" id="GO:0004838">
    <property type="term" value="F:L-tyrosine-2-oxoglutarate transaminase activity"/>
    <property type="evidence" value="ECO:0007669"/>
    <property type="project" value="TreeGrafter"/>
</dbReference>
<dbReference type="Gene3D" id="3.40.640.10">
    <property type="entry name" value="Type I PLP-dependent aspartate aminotransferase-like (Major domain)"/>
    <property type="match status" value="1"/>
</dbReference>
<evidence type="ECO:0000256" key="1">
    <source>
        <dbReference type="ARBA" id="ARBA00001933"/>
    </source>
</evidence>
<dbReference type="InterPro" id="IPR015421">
    <property type="entry name" value="PyrdxlP-dep_Trfase_major"/>
</dbReference>
<comment type="subunit">
    <text evidence="3">Homodimer.</text>
</comment>
<dbReference type="NCBIfam" id="NF006719">
    <property type="entry name" value="PRK09257.1"/>
    <property type="match status" value="1"/>
</dbReference>
<dbReference type="SUPFAM" id="SSF53383">
    <property type="entry name" value="PLP-dependent transferases"/>
    <property type="match status" value="1"/>
</dbReference>
<protein>
    <submittedName>
        <fullName evidence="9">Aminotransferase class I/II-fold pyridoxal phosphate-dependent enzyme</fullName>
    </submittedName>
</protein>
<dbReference type="GO" id="GO:0033585">
    <property type="term" value="P:L-phenylalanine biosynthetic process from chorismate via phenylpyruvate"/>
    <property type="evidence" value="ECO:0007669"/>
    <property type="project" value="TreeGrafter"/>
</dbReference>
<reference evidence="9 10" key="1">
    <citation type="submission" date="2019-12" db="EMBL/GenBank/DDBJ databases">
        <title>Devosia maris sp. nov., isolated from the deep seawater.</title>
        <authorList>
            <person name="Liu Y."/>
        </authorList>
    </citation>
    <scope>NUCLEOTIDE SEQUENCE [LARGE SCALE GENOMIC DNA]</scope>
    <source>
        <strain evidence="9 10">L53-10-65</strain>
    </source>
</reference>
<dbReference type="AlphaFoldDB" id="A0A7X3K4V2"/>
<dbReference type="Gene3D" id="3.90.1150.10">
    <property type="entry name" value="Aspartate Aminotransferase, domain 1"/>
    <property type="match status" value="1"/>
</dbReference>
<dbReference type="PANTHER" id="PTHR11879">
    <property type="entry name" value="ASPARTATE AMINOTRANSFERASE"/>
    <property type="match status" value="1"/>
</dbReference>
<evidence type="ECO:0000256" key="3">
    <source>
        <dbReference type="ARBA" id="ARBA00011738"/>
    </source>
</evidence>
<dbReference type="GO" id="GO:0042802">
    <property type="term" value="F:identical protein binding"/>
    <property type="evidence" value="ECO:0007669"/>
    <property type="project" value="TreeGrafter"/>
</dbReference>
<organism evidence="9 10">
    <name type="scientific">Devosia marina</name>
    <dbReference type="NCBI Taxonomy" id="2683198"/>
    <lineage>
        <taxon>Bacteria</taxon>
        <taxon>Pseudomonadati</taxon>
        <taxon>Pseudomonadota</taxon>
        <taxon>Alphaproteobacteria</taxon>
        <taxon>Hyphomicrobiales</taxon>
        <taxon>Devosiaceae</taxon>
        <taxon>Devosia</taxon>
    </lineage>
</organism>
<keyword evidence="7" id="KW-0175">Coiled coil</keyword>
<keyword evidence="6" id="KW-0663">Pyridoxal phosphate</keyword>